<dbReference type="KEGG" id="rgr:FZ934_01160"/>
<dbReference type="Pfam" id="PF04365">
    <property type="entry name" value="BrnT_toxin"/>
    <property type="match status" value="1"/>
</dbReference>
<protein>
    <recommendedName>
        <fullName evidence="4">BrnT family toxin</fullName>
    </recommendedName>
</protein>
<dbReference type="EMBL" id="CP043498">
    <property type="protein sequence ID" value="QFY59177.1"/>
    <property type="molecule type" value="Genomic_DNA"/>
</dbReference>
<gene>
    <name evidence="2" type="ORF">FZ934_01160</name>
</gene>
<dbReference type="InterPro" id="IPR038573">
    <property type="entry name" value="BrnT_sf"/>
</dbReference>
<evidence type="ECO:0000256" key="1">
    <source>
        <dbReference type="SAM" id="Phobius"/>
    </source>
</evidence>
<dbReference type="AlphaFoldDB" id="A0A5Q0C548"/>
<keyword evidence="3" id="KW-1185">Reference proteome</keyword>
<evidence type="ECO:0000313" key="3">
    <source>
        <dbReference type="Proteomes" id="UP000326881"/>
    </source>
</evidence>
<dbReference type="InterPro" id="IPR007460">
    <property type="entry name" value="BrnT_toxin"/>
</dbReference>
<name>A0A5Q0C548_9HYPH</name>
<evidence type="ECO:0000313" key="2">
    <source>
        <dbReference type="EMBL" id="QFY59177.1"/>
    </source>
</evidence>
<proteinExistence type="predicted"/>
<dbReference type="OrthoDB" id="839663at2"/>
<sequence>MKIVWDEPKRLANLDKHGLDFADLDEVFFLGAILQPAKRGRLMAIGRFADGSIAVIFAVLGSQGISIVSMRPARKSERRLLDDSEED</sequence>
<dbReference type="RefSeq" id="WP_153269565.1">
    <property type="nucleotide sequence ID" value="NZ_CP043498.1"/>
</dbReference>
<accession>A0A5Q0C548</accession>
<keyword evidence="1" id="KW-0472">Membrane</keyword>
<feature type="transmembrane region" description="Helical" evidence="1">
    <location>
        <begin position="51"/>
        <end position="70"/>
    </location>
</feature>
<keyword evidence="1" id="KW-1133">Transmembrane helix</keyword>
<reference evidence="2 3" key="1">
    <citation type="submission" date="2019-08" db="EMBL/GenBank/DDBJ databases">
        <title>Prosopis cineraria nodule microbiome.</title>
        <authorList>
            <person name="Ali R."/>
            <person name="Chaluvadi S.R."/>
            <person name="Wang X."/>
        </authorList>
    </citation>
    <scope>NUCLEOTIDE SEQUENCE [LARGE SCALE GENOMIC DNA]</scope>
    <source>
        <strain evidence="2 3">BG7</strain>
    </source>
</reference>
<dbReference type="Proteomes" id="UP000326881">
    <property type="component" value="Chromosome"/>
</dbReference>
<evidence type="ECO:0008006" key="4">
    <source>
        <dbReference type="Google" id="ProtNLM"/>
    </source>
</evidence>
<keyword evidence="1" id="KW-0812">Transmembrane</keyword>
<dbReference type="Gene3D" id="3.10.450.530">
    <property type="entry name" value="Ribonuclease toxin, BrnT, of type II toxin-antitoxin system"/>
    <property type="match status" value="1"/>
</dbReference>
<organism evidence="2 3">
    <name type="scientific">Rhizobium grahamii</name>
    <dbReference type="NCBI Taxonomy" id="1120045"/>
    <lineage>
        <taxon>Bacteria</taxon>
        <taxon>Pseudomonadati</taxon>
        <taxon>Pseudomonadota</taxon>
        <taxon>Alphaproteobacteria</taxon>
        <taxon>Hyphomicrobiales</taxon>
        <taxon>Rhizobiaceae</taxon>
        <taxon>Rhizobium/Agrobacterium group</taxon>
        <taxon>Rhizobium</taxon>
    </lineage>
</organism>